<organism evidence="2 3">
    <name type="scientific">Hyphomicrobium album</name>
    <dbReference type="NCBI Taxonomy" id="2665159"/>
    <lineage>
        <taxon>Bacteria</taxon>
        <taxon>Pseudomonadati</taxon>
        <taxon>Pseudomonadota</taxon>
        <taxon>Alphaproteobacteria</taxon>
        <taxon>Hyphomicrobiales</taxon>
        <taxon>Hyphomicrobiaceae</taxon>
        <taxon>Hyphomicrobium</taxon>
    </lineage>
</organism>
<dbReference type="Gene3D" id="2.60.120.10">
    <property type="entry name" value="Jelly Rolls"/>
    <property type="match status" value="1"/>
</dbReference>
<evidence type="ECO:0000259" key="1">
    <source>
        <dbReference type="PROSITE" id="PS50042"/>
    </source>
</evidence>
<gene>
    <name evidence="2" type="ORF">GIW81_04910</name>
</gene>
<dbReference type="EMBL" id="WMBQ01000001">
    <property type="protein sequence ID" value="MTD93673.1"/>
    <property type="molecule type" value="Genomic_DNA"/>
</dbReference>
<dbReference type="Pfam" id="PF00027">
    <property type="entry name" value="cNMP_binding"/>
    <property type="match status" value="1"/>
</dbReference>
<dbReference type="AlphaFoldDB" id="A0A6I3KH20"/>
<comment type="caution">
    <text evidence="2">The sequence shown here is derived from an EMBL/GenBank/DDBJ whole genome shotgun (WGS) entry which is preliminary data.</text>
</comment>
<dbReference type="InterPro" id="IPR036390">
    <property type="entry name" value="WH_DNA-bd_sf"/>
</dbReference>
<protein>
    <submittedName>
        <fullName evidence="2">Cyclic nucleotide-binding domain-containing protein</fullName>
    </submittedName>
</protein>
<keyword evidence="3" id="KW-1185">Reference proteome</keyword>
<name>A0A6I3KH20_9HYPH</name>
<evidence type="ECO:0000313" key="2">
    <source>
        <dbReference type="EMBL" id="MTD93673.1"/>
    </source>
</evidence>
<dbReference type="RefSeq" id="WP_154738192.1">
    <property type="nucleotide sequence ID" value="NZ_WMBQ01000001.1"/>
</dbReference>
<dbReference type="InterPro" id="IPR000595">
    <property type="entry name" value="cNMP-bd_dom"/>
</dbReference>
<dbReference type="CDD" id="cd00038">
    <property type="entry name" value="CAP_ED"/>
    <property type="match status" value="1"/>
</dbReference>
<dbReference type="SMART" id="SM00100">
    <property type="entry name" value="cNMP"/>
    <property type="match status" value="1"/>
</dbReference>
<accession>A0A6I3KH20</accession>
<dbReference type="InterPro" id="IPR014710">
    <property type="entry name" value="RmlC-like_jellyroll"/>
</dbReference>
<dbReference type="PROSITE" id="PS50042">
    <property type="entry name" value="CNMP_BINDING_3"/>
    <property type="match status" value="1"/>
</dbReference>
<dbReference type="SUPFAM" id="SSF46785">
    <property type="entry name" value="Winged helix' DNA-binding domain"/>
    <property type="match status" value="1"/>
</dbReference>
<feature type="domain" description="Cyclic nucleotide-binding" evidence="1">
    <location>
        <begin position="26"/>
        <end position="77"/>
    </location>
</feature>
<proteinExistence type="predicted"/>
<dbReference type="SUPFAM" id="SSF51206">
    <property type="entry name" value="cAMP-binding domain-like"/>
    <property type="match status" value="1"/>
</dbReference>
<dbReference type="InterPro" id="IPR018490">
    <property type="entry name" value="cNMP-bd_dom_sf"/>
</dbReference>
<dbReference type="Proteomes" id="UP000440694">
    <property type="component" value="Unassembled WGS sequence"/>
</dbReference>
<sequence>MLTLLDPPNLASRTSSQDAATGADIYRRLAAGEMLFREGDARTHVYRVEQGSICLFKVRSDGSHDVLEFAFPGDIIGLGYLDHHVSAAQAAVETQVGCVPRAAVQLVLEKTPRITSRLTAAIEREVAFLRESQSQAGRTSPVERIAALFVTLSRCNAYEGRDPTLISDSLTCGVVAGYLNVSVDELADCLKELERRDLVEATPKGLRLKSFDELEQLADASGPVAAPL</sequence>
<reference evidence="2 3" key="1">
    <citation type="submission" date="2019-11" db="EMBL/GenBank/DDBJ databases">
        <title>Identification of a novel strain.</title>
        <authorList>
            <person name="Xu Q."/>
            <person name="Wang G."/>
        </authorList>
    </citation>
    <scope>NUCLEOTIDE SEQUENCE [LARGE SCALE GENOMIC DNA]</scope>
    <source>
        <strain evidence="3">xq</strain>
    </source>
</reference>
<evidence type="ECO:0000313" key="3">
    <source>
        <dbReference type="Proteomes" id="UP000440694"/>
    </source>
</evidence>